<proteinExistence type="predicted"/>
<evidence type="ECO:0000256" key="4">
    <source>
        <dbReference type="ARBA" id="ARBA00022842"/>
    </source>
</evidence>
<dbReference type="Pfam" id="PF01850">
    <property type="entry name" value="PIN"/>
    <property type="match status" value="1"/>
</dbReference>
<dbReference type="SUPFAM" id="SSF88723">
    <property type="entry name" value="PIN domain-like"/>
    <property type="match status" value="1"/>
</dbReference>
<evidence type="ECO:0000313" key="6">
    <source>
        <dbReference type="EMBL" id="MCT2582357.1"/>
    </source>
</evidence>
<name>A0ABT2J3D0_9PSEU</name>
<protein>
    <submittedName>
        <fullName evidence="6">Type II toxin-antitoxin system VapC family toxin</fullName>
    </submittedName>
</protein>
<dbReference type="Proteomes" id="UP001156441">
    <property type="component" value="Unassembled WGS sequence"/>
</dbReference>
<evidence type="ECO:0000256" key="3">
    <source>
        <dbReference type="ARBA" id="ARBA00022801"/>
    </source>
</evidence>
<keyword evidence="4" id="KW-0460">Magnesium</keyword>
<keyword evidence="1" id="KW-0540">Nuclease</keyword>
<evidence type="ECO:0000256" key="1">
    <source>
        <dbReference type="ARBA" id="ARBA00022722"/>
    </source>
</evidence>
<evidence type="ECO:0000259" key="5">
    <source>
        <dbReference type="Pfam" id="PF01850"/>
    </source>
</evidence>
<dbReference type="RefSeq" id="WP_260189713.1">
    <property type="nucleotide sequence ID" value="NZ_JAFFZE010000005.1"/>
</dbReference>
<dbReference type="InterPro" id="IPR029060">
    <property type="entry name" value="PIN-like_dom_sf"/>
</dbReference>
<keyword evidence="7" id="KW-1185">Reference proteome</keyword>
<comment type="caution">
    <text evidence="6">The sequence shown here is derived from an EMBL/GenBank/DDBJ whole genome shotgun (WGS) entry which is preliminary data.</text>
</comment>
<keyword evidence="2" id="KW-0479">Metal-binding</keyword>
<evidence type="ECO:0000313" key="7">
    <source>
        <dbReference type="Proteomes" id="UP001156441"/>
    </source>
</evidence>
<gene>
    <name evidence="6" type="ORF">JT362_04375</name>
</gene>
<accession>A0ABT2J3D0</accession>
<dbReference type="Gene3D" id="3.40.50.1010">
    <property type="entry name" value="5'-nuclease"/>
    <property type="match status" value="1"/>
</dbReference>
<feature type="domain" description="PIN" evidence="5">
    <location>
        <begin position="2"/>
        <end position="123"/>
    </location>
</feature>
<sequence>MIYLDSCVLLKFIKREAETDALRSWRQRLPPDTELLTSELAELEITRALLRIGVDHERVPYLVDQAVHGVYVADLTSTVLARAKTYRTAKLGSLDAVHLATADPFRGDLTAFVTYDHELATAARDVGLPTHAPT</sequence>
<dbReference type="InterPro" id="IPR002716">
    <property type="entry name" value="PIN_dom"/>
</dbReference>
<reference evidence="6 7" key="1">
    <citation type="submission" date="2021-02" db="EMBL/GenBank/DDBJ databases">
        <title>Actinophytocola xerophila sp. nov., isolated from soil of cotton cropping field.</title>
        <authorList>
            <person name="Huang R."/>
            <person name="Chen X."/>
            <person name="Ge X."/>
            <person name="Liu W."/>
        </authorList>
    </citation>
    <scope>NUCLEOTIDE SEQUENCE [LARGE SCALE GENOMIC DNA]</scope>
    <source>
        <strain evidence="6 7">S1-96</strain>
    </source>
</reference>
<keyword evidence="3" id="KW-0378">Hydrolase</keyword>
<evidence type="ECO:0000256" key="2">
    <source>
        <dbReference type="ARBA" id="ARBA00022723"/>
    </source>
</evidence>
<dbReference type="EMBL" id="JAFFZE010000005">
    <property type="protein sequence ID" value="MCT2582357.1"/>
    <property type="molecule type" value="Genomic_DNA"/>
</dbReference>
<organism evidence="6 7">
    <name type="scientific">Actinophytocola gossypii</name>
    <dbReference type="NCBI Taxonomy" id="2812003"/>
    <lineage>
        <taxon>Bacteria</taxon>
        <taxon>Bacillati</taxon>
        <taxon>Actinomycetota</taxon>
        <taxon>Actinomycetes</taxon>
        <taxon>Pseudonocardiales</taxon>
        <taxon>Pseudonocardiaceae</taxon>
    </lineage>
</organism>
<dbReference type="CDD" id="cd09874">
    <property type="entry name" value="PIN_MT3492-like"/>
    <property type="match status" value="1"/>
</dbReference>